<keyword evidence="3" id="KW-1185">Reference proteome</keyword>
<reference evidence="2 3" key="1">
    <citation type="submission" date="2018-06" db="EMBL/GenBank/DDBJ databases">
        <title>Rhizobium wuzhouense sp. nov., isolated from roots of Oryza officinalis.</title>
        <authorList>
            <person name="Yuan T."/>
        </authorList>
    </citation>
    <scope>NUCLEOTIDE SEQUENCE [LARGE SCALE GENOMIC DNA]</scope>
    <source>
        <strain evidence="2 3">W44</strain>
    </source>
</reference>
<evidence type="ECO:0000313" key="3">
    <source>
        <dbReference type="Proteomes" id="UP000247536"/>
    </source>
</evidence>
<dbReference type="Proteomes" id="UP000247536">
    <property type="component" value="Unassembled WGS sequence"/>
</dbReference>
<dbReference type="Pfam" id="PF00583">
    <property type="entry name" value="Acetyltransf_1"/>
    <property type="match status" value="1"/>
</dbReference>
<comment type="caution">
    <text evidence="2">The sequence shown here is derived from an EMBL/GenBank/DDBJ whole genome shotgun (WGS) entry which is preliminary data.</text>
</comment>
<evidence type="ECO:0000313" key="2">
    <source>
        <dbReference type="EMBL" id="PYB77417.1"/>
    </source>
</evidence>
<dbReference type="EMBL" id="QJRY01000001">
    <property type="protein sequence ID" value="PYB77417.1"/>
    <property type="molecule type" value="Genomic_DNA"/>
</dbReference>
<dbReference type="InterPro" id="IPR016181">
    <property type="entry name" value="Acyl_CoA_acyltransferase"/>
</dbReference>
<evidence type="ECO:0000259" key="1">
    <source>
        <dbReference type="PROSITE" id="PS51186"/>
    </source>
</evidence>
<proteinExistence type="predicted"/>
<dbReference type="InterPro" id="IPR000182">
    <property type="entry name" value="GNAT_dom"/>
</dbReference>
<gene>
    <name evidence="2" type="ORF">DMY87_03390</name>
</gene>
<organism evidence="2 3">
    <name type="scientific">Rhizobium wuzhouense</name>
    <dbReference type="NCBI Taxonomy" id="1986026"/>
    <lineage>
        <taxon>Bacteria</taxon>
        <taxon>Pseudomonadati</taxon>
        <taxon>Pseudomonadota</taxon>
        <taxon>Alphaproteobacteria</taxon>
        <taxon>Hyphomicrobiales</taxon>
        <taxon>Rhizobiaceae</taxon>
        <taxon>Rhizobium/Agrobacterium group</taxon>
        <taxon>Rhizobium</taxon>
    </lineage>
</organism>
<protein>
    <submittedName>
        <fullName evidence="2">N-acetyltransferase</fullName>
    </submittedName>
</protein>
<dbReference type="RefSeq" id="WP_110789851.1">
    <property type="nucleotide sequence ID" value="NZ_QJRY01000001.1"/>
</dbReference>
<dbReference type="PROSITE" id="PS51186">
    <property type="entry name" value="GNAT"/>
    <property type="match status" value="1"/>
</dbReference>
<sequence length="172" mass="19295">MSSYSVSLTTADPSDLTDFKRELQDAFAIAVIEEFEALPDGPIPSDEDLDTSFNSPGAEVLRIVCDGRKVGGAVVTIDEKTHHNSLDLFFLKVGEHGLGLGHKAWLAIEARYPQTIVWTTHTPYFERRNIHFYVNKCGFKITAFFHAHYPDPNHPEPDNLPDSAGFQFEKVM</sequence>
<feature type="domain" description="N-acetyltransferase" evidence="1">
    <location>
        <begin position="6"/>
        <end position="161"/>
    </location>
</feature>
<accession>A0ABX5NW54</accession>
<name>A0ABX5NW54_9HYPH</name>
<dbReference type="Gene3D" id="3.40.630.30">
    <property type="match status" value="1"/>
</dbReference>
<dbReference type="SUPFAM" id="SSF55729">
    <property type="entry name" value="Acyl-CoA N-acyltransferases (Nat)"/>
    <property type="match status" value="1"/>
</dbReference>